<proteinExistence type="predicted"/>
<dbReference type="RefSeq" id="WP_233052417.1">
    <property type="nucleotide sequence ID" value="NZ_JAIMJA010000007.1"/>
</dbReference>
<comment type="caution">
    <text evidence="1">The sequence shown here is derived from an EMBL/GenBank/DDBJ whole genome shotgun (WGS) entry which is preliminary data.</text>
</comment>
<dbReference type="GO" id="GO:0016787">
    <property type="term" value="F:hydrolase activity"/>
    <property type="evidence" value="ECO:0007669"/>
    <property type="project" value="UniProtKB-KW"/>
</dbReference>
<reference evidence="1 2" key="1">
    <citation type="journal article" date="2022" name="Environ. Microbiol. Rep.">
        <title>Eco-phylogenetic analyses reveal divergent evolution of vitamin B12 metabolism in the marine bacterial family 'Psychromonadaceae'.</title>
        <authorList>
            <person name="Jin X."/>
            <person name="Yang Y."/>
            <person name="Cao H."/>
            <person name="Gao B."/>
            <person name="Zhao Z."/>
        </authorList>
    </citation>
    <scope>NUCLEOTIDE SEQUENCE [LARGE SCALE GENOMIC DNA]</scope>
    <source>
        <strain evidence="1 2">MKS20</strain>
    </source>
</reference>
<organism evidence="1 2">
    <name type="scientific">Motilimonas cestriensis</name>
    <dbReference type="NCBI Taxonomy" id="2742685"/>
    <lineage>
        <taxon>Bacteria</taxon>
        <taxon>Pseudomonadati</taxon>
        <taxon>Pseudomonadota</taxon>
        <taxon>Gammaproteobacteria</taxon>
        <taxon>Alteromonadales</taxon>
        <taxon>Alteromonadales genera incertae sedis</taxon>
        <taxon>Motilimonas</taxon>
    </lineage>
</organism>
<evidence type="ECO:0000313" key="2">
    <source>
        <dbReference type="Proteomes" id="UP001201273"/>
    </source>
</evidence>
<keyword evidence="1" id="KW-0378">Hydrolase</keyword>
<evidence type="ECO:0000313" key="1">
    <source>
        <dbReference type="EMBL" id="MCE2594907.1"/>
    </source>
</evidence>
<dbReference type="InterPro" id="IPR010297">
    <property type="entry name" value="DUF900_hydrolase"/>
</dbReference>
<dbReference type="Pfam" id="PF05990">
    <property type="entry name" value="DUF900"/>
    <property type="match status" value="1"/>
</dbReference>
<protein>
    <submittedName>
        <fullName evidence="1">Alpha/beta hydrolase</fullName>
    </submittedName>
</protein>
<dbReference type="Proteomes" id="UP001201273">
    <property type="component" value="Unassembled WGS sequence"/>
</dbReference>
<keyword evidence="2" id="KW-1185">Reference proteome</keyword>
<dbReference type="InterPro" id="IPR029058">
    <property type="entry name" value="AB_hydrolase_fold"/>
</dbReference>
<dbReference type="EMBL" id="JAIMJA010000007">
    <property type="protein sequence ID" value="MCE2594907.1"/>
    <property type="molecule type" value="Genomic_DNA"/>
</dbReference>
<accession>A0ABS8W7C7</accession>
<gene>
    <name evidence="1" type="ORF">K6Y31_08775</name>
</gene>
<name>A0ABS8W7C7_9GAMM</name>
<sequence length="322" mass="36468">MLFITNRAPLGDRAAAANSTFNFDPKCNAPSCEVFYCLRNQANQYTELGSTGFMQQLKQSPYQQLLFYIHGFSNQPEPDIFPRAQQLQQYFDQHQHNHIQVVPIIWPCDTDIGIVKDYWDDQKSADASGMAFARVLQKLLVWQQSNLDDPCLKRMNVLAHSMGNRVLRETLYRWEHDYLGKGVPLIFRHIFLVAADVNNQTLGHAEPGRLISQAARNVSVYFASDDLALRASKVSNLANGIASRRLGHSGPEDKSQLAQNVYSIDCDDINTHYDFPKGHSYFINQTHQQPGVVFQHLLNTLISGRVNATLANQSHQLSEHTP</sequence>
<dbReference type="Gene3D" id="3.40.50.1820">
    <property type="entry name" value="alpha/beta hydrolase"/>
    <property type="match status" value="1"/>
</dbReference>